<dbReference type="RefSeq" id="WP_395416583.1">
    <property type="nucleotide sequence ID" value="NZ_JBIPKE010000013.1"/>
</dbReference>
<keyword evidence="3 6" id="KW-0269">Exonuclease</keyword>
<keyword evidence="4" id="KW-0472">Membrane</keyword>
<organism evidence="6 7">
    <name type="scientific">Marinoscillum luteum</name>
    <dbReference type="NCBI Taxonomy" id="861051"/>
    <lineage>
        <taxon>Bacteria</taxon>
        <taxon>Pseudomonadati</taxon>
        <taxon>Bacteroidota</taxon>
        <taxon>Cytophagia</taxon>
        <taxon>Cytophagales</taxon>
        <taxon>Reichenbachiellaceae</taxon>
        <taxon>Marinoscillum</taxon>
    </lineage>
</organism>
<dbReference type="SMART" id="SM00479">
    <property type="entry name" value="EXOIII"/>
    <property type="match status" value="1"/>
</dbReference>
<keyword evidence="4" id="KW-1133">Transmembrane helix</keyword>
<dbReference type="InterPro" id="IPR013520">
    <property type="entry name" value="Ribonucl_H"/>
</dbReference>
<dbReference type="EMBL" id="JBIPKE010000013">
    <property type="protein sequence ID" value="MFH6982979.1"/>
    <property type="molecule type" value="Genomic_DNA"/>
</dbReference>
<evidence type="ECO:0000256" key="2">
    <source>
        <dbReference type="ARBA" id="ARBA00022801"/>
    </source>
</evidence>
<evidence type="ECO:0000256" key="3">
    <source>
        <dbReference type="ARBA" id="ARBA00022839"/>
    </source>
</evidence>
<keyword evidence="1" id="KW-0540">Nuclease</keyword>
<accession>A0ABW7N602</accession>
<dbReference type="CDD" id="cd06127">
    <property type="entry name" value="DEDDh"/>
    <property type="match status" value="1"/>
</dbReference>
<keyword evidence="2" id="KW-0378">Hydrolase</keyword>
<evidence type="ECO:0000313" key="7">
    <source>
        <dbReference type="Proteomes" id="UP001610063"/>
    </source>
</evidence>
<comment type="caution">
    <text evidence="6">The sequence shown here is derived from an EMBL/GenBank/DDBJ whole genome shotgun (WGS) entry which is preliminary data.</text>
</comment>
<proteinExistence type="predicted"/>
<sequence>MQEYLLFVDTETSGIPHSLKSPISELDKWPFILQLAWAVYDRSGQLVKQENHFIYEDDISIRPSAIEIHGITLEELKEKGEDRKAVMRQFTKDLRQFKPLLIGHFMEFDGKMLQVALLRSGMKNIITRYPMFCTMKATTEYARHTDHNYPKLDELYLKLFGKRMEHQHDAAADVVATAECFWVLYHKGELTEKILAAQPIYTQMKSKAKAKMGCGLPVFVLIIASILLWFL</sequence>
<evidence type="ECO:0000256" key="1">
    <source>
        <dbReference type="ARBA" id="ARBA00022722"/>
    </source>
</evidence>
<evidence type="ECO:0000259" key="5">
    <source>
        <dbReference type="SMART" id="SM00479"/>
    </source>
</evidence>
<gene>
    <name evidence="6" type="ORF">ACHKAR_05995</name>
</gene>
<keyword evidence="7" id="KW-1185">Reference proteome</keyword>
<dbReference type="InterPro" id="IPR036397">
    <property type="entry name" value="RNaseH_sf"/>
</dbReference>
<feature type="transmembrane region" description="Helical" evidence="4">
    <location>
        <begin position="212"/>
        <end position="230"/>
    </location>
</feature>
<dbReference type="InterPro" id="IPR012337">
    <property type="entry name" value="RNaseH-like_sf"/>
</dbReference>
<evidence type="ECO:0000256" key="4">
    <source>
        <dbReference type="SAM" id="Phobius"/>
    </source>
</evidence>
<dbReference type="Gene3D" id="3.30.420.10">
    <property type="entry name" value="Ribonuclease H-like superfamily/Ribonuclease H"/>
    <property type="match status" value="1"/>
</dbReference>
<keyword evidence="4" id="KW-0812">Transmembrane</keyword>
<protein>
    <submittedName>
        <fullName evidence="6">Exonuclease domain-containing protein</fullName>
    </submittedName>
</protein>
<dbReference type="GO" id="GO:0004527">
    <property type="term" value="F:exonuclease activity"/>
    <property type="evidence" value="ECO:0007669"/>
    <property type="project" value="UniProtKB-KW"/>
</dbReference>
<dbReference type="Pfam" id="PF00929">
    <property type="entry name" value="RNase_T"/>
    <property type="match status" value="1"/>
</dbReference>
<evidence type="ECO:0000313" key="6">
    <source>
        <dbReference type="EMBL" id="MFH6982979.1"/>
    </source>
</evidence>
<reference evidence="6 7" key="1">
    <citation type="journal article" date="2013" name="Int. J. Syst. Evol. Microbiol.">
        <title>Marinoscillum luteum sp. nov., isolated from marine sediment.</title>
        <authorList>
            <person name="Cha I.T."/>
            <person name="Park S.J."/>
            <person name="Kim S.J."/>
            <person name="Kim J.G."/>
            <person name="Jung M.Y."/>
            <person name="Shin K.S."/>
            <person name="Kwon K.K."/>
            <person name="Yang S.H."/>
            <person name="Seo Y.S."/>
            <person name="Rhee S.K."/>
        </authorList>
    </citation>
    <scope>NUCLEOTIDE SEQUENCE [LARGE SCALE GENOMIC DNA]</scope>
    <source>
        <strain evidence="6 7">KCTC 23939</strain>
    </source>
</reference>
<dbReference type="SUPFAM" id="SSF53098">
    <property type="entry name" value="Ribonuclease H-like"/>
    <property type="match status" value="1"/>
</dbReference>
<dbReference type="PANTHER" id="PTHR30231">
    <property type="entry name" value="DNA POLYMERASE III SUBUNIT EPSILON"/>
    <property type="match status" value="1"/>
</dbReference>
<dbReference type="Proteomes" id="UP001610063">
    <property type="component" value="Unassembled WGS sequence"/>
</dbReference>
<dbReference type="PANTHER" id="PTHR30231:SF4">
    <property type="entry name" value="PROTEIN NEN2"/>
    <property type="match status" value="1"/>
</dbReference>
<name>A0ABW7N602_9BACT</name>
<feature type="domain" description="Exonuclease" evidence="5">
    <location>
        <begin position="4"/>
        <end position="189"/>
    </location>
</feature>